<comment type="subcellular location">
    <subcellularLocation>
        <location evidence="1">Mitochondrion</location>
    </subcellularLocation>
</comment>
<dbReference type="Proteomes" id="UP000749309">
    <property type="component" value="Unassembled WGS sequence"/>
</dbReference>
<dbReference type="GO" id="GO:0005739">
    <property type="term" value="C:mitochondrion"/>
    <property type="evidence" value="ECO:0007669"/>
    <property type="project" value="UniProtKB-SubCell"/>
</dbReference>
<evidence type="ECO:0000256" key="2">
    <source>
        <dbReference type="ARBA" id="ARBA00005543"/>
    </source>
</evidence>
<comment type="caution">
    <text evidence="7">The sequence shown here is derived from an EMBL/GenBank/DDBJ whole genome shotgun (WGS) entry which is preliminary data.</text>
</comment>
<evidence type="ECO:0000256" key="3">
    <source>
        <dbReference type="ARBA" id="ARBA00016197"/>
    </source>
</evidence>
<keyword evidence="4" id="KW-0809">Transit peptide</keyword>
<organism evidence="7 8">
    <name type="scientific">Trichophyton interdigitale</name>
    <dbReference type="NCBI Taxonomy" id="101480"/>
    <lineage>
        <taxon>Eukaryota</taxon>
        <taxon>Fungi</taxon>
        <taxon>Dikarya</taxon>
        <taxon>Ascomycota</taxon>
        <taxon>Pezizomycotina</taxon>
        <taxon>Eurotiomycetes</taxon>
        <taxon>Eurotiomycetidae</taxon>
        <taxon>Onygenales</taxon>
        <taxon>Arthrodermataceae</taxon>
        <taxon>Trichophyton</taxon>
    </lineage>
</organism>
<dbReference type="PANTHER" id="PTHR36091:SF1">
    <property type="entry name" value="ALTERED INHERITANCE OF MITOCHONDRIA PROTEIN 9, MITOCHONDRIAL"/>
    <property type="match status" value="1"/>
</dbReference>
<dbReference type="AlphaFoldDB" id="A0A9P4YMY6"/>
<dbReference type="SUPFAM" id="SSF56112">
    <property type="entry name" value="Protein kinase-like (PK-like)"/>
    <property type="match status" value="1"/>
</dbReference>
<dbReference type="PANTHER" id="PTHR36091">
    <property type="entry name" value="ALTERED INHERITANCE OF MITOCHONDRIA PROTEIN 9, MITOCHONDRIAL"/>
    <property type="match status" value="1"/>
</dbReference>
<dbReference type="InterPro" id="IPR011009">
    <property type="entry name" value="Kinase-like_dom_sf"/>
</dbReference>
<gene>
    <name evidence="7" type="ORF">GY632_0680</name>
</gene>
<sequence>MVMKRASSTRKYDKSDHYYRYTAGCWLFNEPQQLEARYVRFNIDALAEISARCLGHDPASCVKIEKMPEGNFNKSLLLTMADGSQVIARVPNPNSGIPHFTTASEVATMDFARTKLGLLVLKETLQGEIITLIGMLLNDGELALQGLLMNLARKWDQLIRSKGGPPCPLQYSAEAIDHQQDLEAKWAEGIALMDDVLESLGGAIRGWDGWVSHEDYEALQQKLELARKQFIEHLSGDDKEAAKAWARAWPFQ</sequence>
<dbReference type="InterPro" id="IPR051035">
    <property type="entry name" value="Mito_inheritance_9"/>
</dbReference>
<evidence type="ECO:0000256" key="4">
    <source>
        <dbReference type="ARBA" id="ARBA00022946"/>
    </source>
</evidence>
<evidence type="ECO:0000256" key="6">
    <source>
        <dbReference type="ARBA" id="ARBA00031849"/>
    </source>
</evidence>
<evidence type="ECO:0000313" key="7">
    <source>
        <dbReference type="EMBL" id="KAF3900622.1"/>
    </source>
</evidence>
<dbReference type="EMBL" id="JAAQVJ010000012">
    <property type="protein sequence ID" value="KAF3900622.1"/>
    <property type="molecule type" value="Genomic_DNA"/>
</dbReference>
<proteinExistence type="inferred from homology"/>
<evidence type="ECO:0000256" key="1">
    <source>
        <dbReference type="ARBA" id="ARBA00004173"/>
    </source>
</evidence>
<keyword evidence="5" id="KW-0496">Mitochondrion</keyword>
<accession>A0A9P4YMY6</accession>
<protein>
    <recommendedName>
        <fullName evidence="3">Altered inheritance of mitochondria protein 9, mitochondrial</fullName>
    </recommendedName>
    <alternativeName>
        <fullName evidence="6">Found in mitochondrial proteome protein 29</fullName>
    </alternativeName>
</protein>
<evidence type="ECO:0000313" key="8">
    <source>
        <dbReference type="Proteomes" id="UP000749309"/>
    </source>
</evidence>
<comment type="similarity">
    <text evidence="2">Belongs to the AIM9 family.</text>
</comment>
<reference evidence="7" key="1">
    <citation type="submission" date="2020-03" db="EMBL/GenBank/DDBJ databases">
        <title>Whole Genome Sequence of Trichophyton interdigitale from India.</title>
        <authorList>
            <person name="Kumar P."/>
        </authorList>
    </citation>
    <scope>NUCLEOTIDE SEQUENCE</scope>
    <source>
        <strain evidence="7">UCMS-IGIB-CI14</strain>
    </source>
</reference>
<evidence type="ECO:0000256" key="5">
    <source>
        <dbReference type="ARBA" id="ARBA00023128"/>
    </source>
</evidence>
<name>A0A9P4YMY6_9EURO</name>